<dbReference type="GO" id="GO:1901982">
    <property type="term" value="F:maltose binding"/>
    <property type="evidence" value="ECO:0007669"/>
    <property type="project" value="TreeGrafter"/>
</dbReference>
<feature type="compositionally biased region" description="Basic residues" evidence="4">
    <location>
        <begin position="1"/>
        <end position="18"/>
    </location>
</feature>
<proteinExistence type="inferred from homology"/>
<dbReference type="GO" id="GO:0055052">
    <property type="term" value="C:ATP-binding cassette (ABC) transporter complex, substrate-binding subunit-containing"/>
    <property type="evidence" value="ECO:0007669"/>
    <property type="project" value="TreeGrafter"/>
</dbReference>
<dbReference type="Gene3D" id="3.40.190.10">
    <property type="entry name" value="Periplasmic binding protein-like II"/>
    <property type="match status" value="2"/>
</dbReference>
<feature type="region of interest" description="Disordered" evidence="4">
    <location>
        <begin position="1"/>
        <end position="69"/>
    </location>
</feature>
<dbReference type="Pfam" id="PF13416">
    <property type="entry name" value="SBP_bac_8"/>
    <property type="match status" value="1"/>
</dbReference>
<feature type="compositionally biased region" description="Basic residues" evidence="4">
    <location>
        <begin position="27"/>
        <end position="45"/>
    </location>
</feature>
<dbReference type="SUPFAM" id="SSF53850">
    <property type="entry name" value="Periplasmic binding protein-like II"/>
    <property type="match status" value="1"/>
</dbReference>
<comment type="similarity">
    <text evidence="1">Belongs to the bacterial solute-binding protein 1 family.</text>
</comment>
<name>A0A366LZ60_9ACTN</name>
<organism evidence="5 6">
    <name type="scientific">Spongiactinospora rosea</name>
    <dbReference type="NCBI Taxonomy" id="2248750"/>
    <lineage>
        <taxon>Bacteria</taxon>
        <taxon>Bacillati</taxon>
        <taxon>Actinomycetota</taxon>
        <taxon>Actinomycetes</taxon>
        <taxon>Streptosporangiales</taxon>
        <taxon>Streptosporangiaceae</taxon>
        <taxon>Spongiactinospora</taxon>
    </lineage>
</organism>
<dbReference type="CDD" id="cd13585">
    <property type="entry name" value="PBP2_TMBP_like"/>
    <property type="match status" value="1"/>
</dbReference>
<dbReference type="InterPro" id="IPR006059">
    <property type="entry name" value="SBP"/>
</dbReference>
<evidence type="ECO:0008006" key="7">
    <source>
        <dbReference type="Google" id="ProtNLM"/>
    </source>
</evidence>
<keyword evidence="6" id="KW-1185">Reference proteome</keyword>
<keyword evidence="2" id="KW-0813">Transport</keyword>
<evidence type="ECO:0000256" key="2">
    <source>
        <dbReference type="ARBA" id="ARBA00022448"/>
    </source>
</evidence>
<keyword evidence="3" id="KW-0732">Signal</keyword>
<evidence type="ECO:0000256" key="3">
    <source>
        <dbReference type="ARBA" id="ARBA00022729"/>
    </source>
</evidence>
<sequence>MRPPRARAARVRRAGGRRVRGEGRPAHQSRRNRAGRARVAGHARPGRPDRPRARGRLAVGPGGPTGNALTGKATAMSQTPNMRMSRRGLLRATGGIAATAMLAACGNDGGSGGGSGGGAKGTLTLWASTAFAGDAKAALRTAAQEYGGKQGLTINVEGFPANDLAKKITTALAGGGGPDIVVADVSSIPQFAASKMLVDVTGRFKATQGEFFAGNVAAASFKDAVHAVPFDTSNVALLWNKKLFQQAGIQSPPGTWDELLASAKELTGGGRHGYMLGAQGYGSFLFWPWLWQNGGRILDDAGTKALFNGPEGLEAWNFYAGLHLTHGVVPPTFLGVTQAWDQYIQPFLTEKVAMLAIGDWGLAPIAKGNPGLEYGVAALPKGKEGATVLGGNAVGITSACKDVDAAWGFVSWLTSAAQEKVLRDGYQRIPARTDVAKGSMTGLDEAHQVFIQQAASARPRPAVTAWGDIEWQVMANAWDSVIQKKKSPEQALNEAATAATQALSRG</sequence>
<evidence type="ECO:0000256" key="1">
    <source>
        <dbReference type="ARBA" id="ARBA00008520"/>
    </source>
</evidence>
<dbReference type="Proteomes" id="UP000253303">
    <property type="component" value="Unassembled WGS sequence"/>
</dbReference>
<reference evidence="5 6" key="1">
    <citation type="submission" date="2018-06" db="EMBL/GenBank/DDBJ databases">
        <title>Sphaerisporangium craniellae sp. nov., isolated from a marine sponge in the South China Sea.</title>
        <authorList>
            <person name="Li L."/>
        </authorList>
    </citation>
    <scope>NUCLEOTIDE SEQUENCE [LARGE SCALE GENOMIC DNA]</scope>
    <source>
        <strain evidence="5 6">LHW63015</strain>
    </source>
</reference>
<evidence type="ECO:0000313" key="5">
    <source>
        <dbReference type="EMBL" id="RBQ19211.1"/>
    </source>
</evidence>
<evidence type="ECO:0000313" key="6">
    <source>
        <dbReference type="Proteomes" id="UP000253303"/>
    </source>
</evidence>
<comment type="caution">
    <text evidence="5">The sequence shown here is derived from an EMBL/GenBank/DDBJ whole genome shotgun (WGS) entry which is preliminary data.</text>
</comment>
<dbReference type="AlphaFoldDB" id="A0A366LZ60"/>
<dbReference type="PANTHER" id="PTHR30061">
    <property type="entry name" value="MALTOSE-BINDING PERIPLASMIC PROTEIN"/>
    <property type="match status" value="1"/>
</dbReference>
<accession>A0A366LZ60</accession>
<dbReference type="GO" id="GO:0042956">
    <property type="term" value="P:maltodextrin transmembrane transport"/>
    <property type="evidence" value="ECO:0007669"/>
    <property type="project" value="TreeGrafter"/>
</dbReference>
<dbReference type="EMBL" id="QMEY01000005">
    <property type="protein sequence ID" value="RBQ19211.1"/>
    <property type="molecule type" value="Genomic_DNA"/>
</dbReference>
<protein>
    <recommendedName>
        <fullName evidence="7">Carbohydrate ABC transporter substrate-binding protein (CUT1 family)</fullName>
    </recommendedName>
</protein>
<dbReference type="PANTHER" id="PTHR30061:SF50">
    <property type="entry name" value="MALTOSE_MALTODEXTRIN-BINDING PERIPLASMIC PROTEIN"/>
    <property type="match status" value="1"/>
</dbReference>
<dbReference type="GO" id="GO:0015768">
    <property type="term" value="P:maltose transport"/>
    <property type="evidence" value="ECO:0007669"/>
    <property type="project" value="TreeGrafter"/>
</dbReference>
<gene>
    <name evidence="5" type="ORF">DP939_14815</name>
</gene>
<evidence type="ECO:0000256" key="4">
    <source>
        <dbReference type="SAM" id="MobiDB-lite"/>
    </source>
</evidence>